<dbReference type="Gene3D" id="2.40.10.10">
    <property type="entry name" value="Trypsin-like serine proteases"/>
    <property type="match status" value="1"/>
</dbReference>
<dbReference type="AlphaFoldDB" id="A0A7R9CS58"/>
<dbReference type="SMART" id="SM00020">
    <property type="entry name" value="Tryp_SPc"/>
    <property type="match status" value="1"/>
</dbReference>
<dbReference type="Pfam" id="PF00089">
    <property type="entry name" value="Trypsin"/>
    <property type="match status" value="1"/>
</dbReference>
<dbReference type="PROSITE" id="PS50240">
    <property type="entry name" value="TRYPSIN_DOM"/>
    <property type="match status" value="1"/>
</dbReference>
<evidence type="ECO:0000313" key="3">
    <source>
        <dbReference type="EMBL" id="CAD7401546.1"/>
    </source>
</evidence>
<dbReference type="PANTHER" id="PTHR24271:SF50">
    <property type="match status" value="1"/>
</dbReference>
<dbReference type="InterPro" id="IPR001314">
    <property type="entry name" value="Peptidase_S1A"/>
</dbReference>
<dbReference type="InterPro" id="IPR043504">
    <property type="entry name" value="Peptidase_S1_PA_chymotrypsin"/>
</dbReference>
<proteinExistence type="predicted"/>
<dbReference type="InterPro" id="IPR018114">
    <property type="entry name" value="TRYPSIN_HIS"/>
</dbReference>
<name>A0A7R9CS58_TIMPO</name>
<dbReference type="InterPro" id="IPR009003">
    <property type="entry name" value="Peptidase_S1_PA"/>
</dbReference>
<dbReference type="GO" id="GO:0006508">
    <property type="term" value="P:proteolysis"/>
    <property type="evidence" value="ECO:0007669"/>
    <property type="project" value="InterPro"/>
</dbReference>
<protein>
    <recommendedName>
        <fullName evidence="2">Peptidase S1 domain-containing protein</fullName>
    </recommendedName>
</protein>
<evidence type="ECO:0000259" key="2">
    <source>
        <dbReference type="PROSITE" id="PS50240"/>
    </source>
</evidence>
<gene>
    <name evidence="3" type="ORF">TPSB3V08_LOCUS3154</name>
</gene>
<dbReference type="EMBL" id="OD001348">
    <property type="protein sequence ID" value="CAD7401546.1"/>
    <property type="molecule type" value="Genomic_DNA"/>
</dbReference>
<dbReference type="GO" id="GO:0004252">
    <property type="term" value="F:serine-type endopeptidase activity"/>
    <property type="evidence" value="ECO:0007669"/>
    <property type="project" value="InterPro"/>
</dbReference>
<sequence length="258" mass="28010">MKLKTPLSGSILTTTWVITAGHCFLKLETPPNTVVVQAGVIKGDLNLHDRKGSMSNTNGQIRSARQIIVHPKFTTPNAPKDVALIEVTEPFRFSKLVTSIPLSPFQVLKGREKCIIAGYGSTGPQDRKFTRDLFWMNATINHKCEKNYKCVLHIPEGQRTASGDSGAPVMCKGYLSAIVKGSVTLDKDLNSTLVVQMSSLIPWLKTHIPKVMEEDILVRSASGEHGRQATGTGVVSSPAGILLVGLFFSLGCKRSLLV</sequence>
<dbReference type="PANTHER" id="PTHR24271">
    <property type="entry name" value="KALLIKREIN-RELATED"/>
    <property type="match status" value="1"/>
</dbReference>
<organism evidence="3">
    <name type="scientific">Timema poppense</name>
    <name type="common">Walking stick</name>
    <dbReference type="NCBI Taxonomy" id="170557"/>
    <lineage>
        <taxon>Eukaryota</taxon>
        <taxon>Metazoa</taxon>
        <taxon>Ecdysozoa</taxon>
        <taxon>Arthropoda</taxon>
        <taxon>Hexapoda</taxon>
        <taxon>Insecta</taxon>
        <taxon>Pterygota</taxon>
        <taxon>Neoptera</taxon>
        <taxon>Polyneoptera</taxon>
        <taxon>Phasmatodea</taxon>
        <taxon>Timematodea</taxon>
        <taxon>Timematoidea</taxon>
        <taxon>Timematidae</taxon>
        <taxon>Timema</taxon>
    </lineage>
</organism>
<reference evidence="3" key="1">
    <citation type="submission" date="2020-11" db="EMBL/GenBank/DDBJ databases">
        <authorList>
            <person name="Tran Van P."/>
        </authorList>
    </citation>
    <scope>NUCLEOTIDE SEQUENCE</scope>
</reference>
<dbReference type="PROSITE" id="PS00134">
    <property type="entry name" value="TRYPSIN_HIS"/>
    <property type="match status" value="1"/>
</dbReference>
<keyword evidence="1" id="KW-1015">Disulfide bond</keyword>
<dbReference type="InterPro" id="IPR001254">
    <property type="entry name" value="Trypsin_dom"/>
</dbReference>
<dbReference type="PRINTS" id="PR00722">
    <property type="entry name" value="CHYMOTRYPSIN"/>
</dbReference>
<evidence type="ECO:0000256" key="1">
    <source>
        <dbReference type="ARBA" id="ARBA00023157"/>
    </source>
</evidence>
<feature type="domain" description="Peptidase S1" evidence="2">
    <location>
        <begin position="1"/>
        <end position="209"/>
    </location>
</feature>
<accession>A0A7R9CS58</accession>
<dbReference type="SUPFAM" id="SSF50494">
    <property type="entry name" value="Trypsin-like serine proteases"/>
    <property type="match status" value="1"/>
</dbReference>